<evidence type="ECO:0000313" key="1">
    <source>
        <dbReference type="EMBL" id="MBZ5711739.1"/>
    </source>
</evidence>
<dbReference type="SUPFAM" id="SSF55729">
    <property type="entry name" value="Acyl-CoA N-acyltransferases (Nat)"/>
    <property type="match status" value="1"/>
</dbReference>
<proteinExistence type="predicted"/>
<dbReference type="RefSeq" id="WP_224193500.1">
    <property type="nucleotide sequence ID" value="NZ_JAIRAU010000027.1"/>
</dbReference>
<protein>
    <recommendedName>
        <fullName evidence="3">N-acetyltransferase domain-containing protein</fullName>
    </recommendedName>
</protein>
<organism evidence="1 2">
    <name type="scientific">Nannocystis pusilla</name>
    <dbReference type="NCBI Taxonomy" id="889268"/>
    <lineage>
        <taxon>Bacteria</taxon>
        <taxon>Pseudomonadati</taxon>
        <taxon>Myxococcota</taxon>
        <taxon>Polyangia</taxon>
        <taxon>Nannocystales</taxon>
        <taxon>Nannocystaceae</taxon>
        <taxon>Nannocystis</taxon>
    </lineage>
</organism>
<evidence type="ECO:0000313" key="2">
    <source>
        <dbReference type="Proteomes" id="UP001139031"/>
    </source>
</evidence>
<comment type="caution">
    <text evidence="1">The sequence shown here is derived from an EMBL/GenBank/DDBJ whole genome shotgun (WGS) entry which is preliminary data.</text>
</comment>
<dbReference type="EMBL" id="JAIRAU010000027">
    <property type="protein sequence ID" value="MBZ5711739.1"/>
    <property type="molecule type" value="Genomic_DNA"/>
</dbReference>
<sequence length="102" mass="11262">MAHTEPTGEAMVDEALELRVLDDASSRPERRAYLFAVVLRGTTTEVGRIVLRVDHEDPGLVAHAGHVGCEIAPEHRGRRLVLRACRLLAPLARRTDSQNCGR</sequence>
<dbReference type="InterPro" id="IPR016181">
    <property type="entry name" value="Acyl_CoA_acyltransferase"/>
</dbReference>
<name>A0ABS7TU47_9BACT</name>
<accession>A0ABS7TU47</accession>
<evidence type="ECO:0008006" key="3">
    <source>
        <dbReference type="Google" id="ProtNLM"/>
    </source>
</evidence>
<gene>
    <name evidence="1" type="ORF">K7C98_21060</name>
</gene>
<keyword evidence="2" id="KW-1185">Reference proteome</keyword>
<reference evidence="1" key="1">
    <citation type="submission" date="2021-08" db="EMBL/GenBank/DDBJ databases">
        <authorList>
            <person name="Stevens D.C."/>
        </authorList>
    </citation>
    <scope>NUCLEOTIDE SEQUENCE</scope>
    <source>
        <strain evidence="1">DSM 53165</strain>
    </source>
</reference>
<dbReference type="Proteomes" id="UP001139031">
    <property type="component" value="Unassembled WGS sequence"/>
</dbReference>
<dbReference type="Gene3D" id="3.40.630.30">
    <property type="match status" value="1"/>
</dbReference>